<dbReference type="PANTHER" id="PTHR21666:SF270">
    <property type="entry name" value="MUREIN HYDROLASE ACTIVATOR ENVC"/>
    <property type="match status" value="1"/>
</dbReference>
<keyword evidence="3" id="KW-1185">Reference proteome</keyword>
<dbReference type="Proteomes" id="UP000634435">
    <property type="component" value="Unassembled WGS sequence"/>
</dbReference>
<evidence type="ECO:0000259" key="1">
    <source>
        <dbReference type="Pfam" id="PF01551"/>
    </source>
</evidence>
<evidence type="ECO:0000313" key="2">
    <source>
        <dbReference type="EMBL" id="GGJ77361.1"/>
    </source>
</evidence>
<accession>A0ABQ2DXP2</accession>
<dbReference type="PANTHER" id="PTHR21666">
    <property type="entry name" value="PEPTIDASE-RELATED"/>
    <property type="match status" value="1"/>
</dbReference>
<dbReference type="CDD" id="cd12797">
    <property type="entry name" value="M23_peptidase"/>
    <property type="match status" value="1"/>
</dbReference>
<dbReference type="InterPro" id="IPR011055">
    <property type="entry name" value="Dup_hybrid_motif"/>
</dbReference>
<feature type="domain" description="M23ase beta-sheet core" evidence="1">
    <location>
        <begin position="125"/>
        <end position="216"/>
    </location>
</feature>
<dbReference type="RefSeq" id="WP_188944448.1">
    <property type="nucleotide sequence ID" value="NZ_BMPN01000016.1"/>
</dbReference>
<dbReference type="Gene3D" id="2.70.70.10">
    <property type="entry name" value="Glucose Permease (Domain IIA)"/>
    <property type="match status" value="1"/>
</dbReference>
<proteinExistence type="predicted"/>
<protein>
    <recommendedName>
        <fullName evidence="1">M23ase beta-sheet core domain-containing protein</fullName>
    </recommendedName>
</protein>
<gene>
    <name evidence="2" type="ORF">GCM10007111_43710</name>
</gene>
<dbReference type="Pfam" id="PF01551">
    <property type="entry name" value="Peptidase_M23"/>
    <property type="match status" value="1"/>
</dbReference>
<evidence type="ECO:0000313" key="3">
    <source>
        <dbReference type="Proteomes" id="UP000634435"/>
    </source>
</evidence>
<name>A0ABQ2DXP2_9BACI</name>
<dbReference type="SUPFAM" id="SSF51261">
    <property type="entry name" value="Duplicated hybrid motif"/>
    <property type="match status" value="1"/>
</dbReference>
<organism evidence="2 3">
    <name type="scientific">Virgibacillus kapii</name>
    <dbReference type="NCBI Taxonomy" id="1638645"/>
    <lineage>
        <taxon>Bacteria</taxon>
        <taxon>Bacillati</taxon>
        <taxon>Bacillota</taxon>
        <taxon>Bacilli</taxon>
        <taxon>Bacillales</taxon>
        <taxon>Bacillaceae</taxon>
        <taxon>Virgibacillus</taxon>
    </lineage>
</organism>
<dbReference type="EMBL" id="BMPN01000016">
    <property type="protein sequence ID" value="GGJ77361.1"/>
    <property type="molecule type" value="Genomic_DNA"/>
</dbReference>
<sequence>MSNLVVNYNNPGGLYNSNTDDFFHYDSLEEGLDAMASNLYDNYYADGLFTIEEIGAKYAPIGAENDPENLNAHWVPTITKFVNTLGGMILHCEVIDNGSFAFPIDNPYITSPYGYREHPIDGVLKMHSGTDFDCDRTDAIKAAKSGEVVYSQFNNGGFGNLVIVQHAGNIFTAYAHLSERTVNVGDKVQTSQQVGFCGTTGDSTGTHLHFEIHLNKMFGQKKDPMEYLPAIQGSEN</sequence>
<dbReference type="InterPro" id="IPR050570">
    <property type="entry name" value="Cell_wall_metabolism_enzyme"/>
</dbReference>
<comment type="caution">
    <text evidence="2">The sequence shown here is derived from an EMBL/GenBank/DDBJ whole genome shotgun (WGS) entry which is preliminary data.</text>
</comment>
<reference evidence="3" key="1">
    <citation type="journal article" date="2019" name="Int. J. Syst. Evol. Microbiol.">
        <title>The Global Catalogue of Microorganisms (GCM) 10K type strain sequencing project: providing services to taxonomists for standard genome sequencing and annotation.</title>
        <authorList>
            <consortium name="The Broad Institute Genomics Platform"/>
            <consortium name="The Broad Institute Genome Sequencing Center for Infectious Disease"/>
            <person name="Wu L."/>
            <person name="Ma J."/>
        </authorList>
    </citation>
    <scope>NUCLEOTIDE SEQUENCE [LARGE SCALE GENOMIC DNA]</scope>
    <source>
        <strain evidence="3">JCM 30071</strain>
    </source>
</reference>
<dbReference type="InterPro" id="IPR016047">
    <property type="entry name" value="M23ase_b-sheet_dom"/>
</dbReference>